<reference evidence="2" key="1">
    <citation type="journal article" date="2023" name="GigaByte">
        <title>Genome assembly of the bearded iris, Iris pallida Lam.</title>
        <authorList>
            <person name="Bruccoleri R.E."/>
            <person name="Oakeley E.J."/>
            <person name="Faust A.M.E."/>
            <person name="Altorfer M."/>
            <person name="Dessus-Babus S."/>
            <person name="Burckhardt D."/>
            <person name="Oertli M."/>
            <person name="Naumann U."/>
            <person name="Petersen F."/>
            <person name="Wong J."/>
        </authorList>
    </citation>
    <scope>NUCLEOTIDE SEQUENCE</scope>
    <source>
        <strain evidence="2">GSM-AAB239-AS_SAM_17_03QT</strain>
    </source>
</reference>
<dbReference type="Proteomes" id="UP001140949">
    <property type="component" value="Unassembled WGS sequence"/>
</dbReference>
<evidence type="ECO:0000313" key="2">
    <source>
        <dbReference type="EMBL" id="KAJ6799823.1"/>
    </source>
</evidence>
<keyword evidence="1" id="KW-1133">Transmembrane helix</keyword>
<reference evidence="2" key="2">
    <citation type="submission" date="2023-04" db="EMBL/GenBank/DDBJ databases">
        <authorList>
            <person name="Bruccoleri R.E."/>
            <person name="Oakeley E.J."/>
            <person name="Faust A.-M."/>
            <person name="Dessus-Babus S."/>
            <person name="Altorfer M."/>
            <person name="Burckhardt D."/>
            <person name="Oertli M."/>
            <person name="Naumann U."/>
            <person name="Petersen F."/>
            <person name="Wong J."/>
        </authorList>
    </citation>
    <scope>NUCLEOTIDE SEQUENCE</scope>
    <source>
        <strain evidence="2">GSM-AAB239-AS_SAM_17_03QT</strain>
        <tissue evidence="2">Leaf</tissue>
    </source>
</reference>
<dbReference type="EMBL" id="JANAVB010039219">
    <property type="protein sequence ID" value="KAJ6799823.1"/>
    <property type="molecule type" value="Genomic_DNA"/>
</dbReference>
<feature type="transmembrane region" description="Helical" evidence="1">
    <location>
        <begin position="50"/>
        <end position="68"/>
    </location>
</feature>
<gene>
    <name evidence="2" type="ORF">M6B38_203760</name>
</gene>
<evidence type="ECO:0000256" key="1">
    <source>
        <dbReference type="SAM" id="Phobius"/>
    </source>
</evidence>
<evidence type="ECO:0000313" key="3">
    <source>
        <dbReference type="Proteomes" id="UP001140949"/>
    </source>
</evidence>
<accession>A0AAX6E7C4</accession>
<keyword evidence="1" id="KW-0472">Membrane</keyword>
<comment type="caution">
    <text evidence="2">The sequence shown here is derived from an EMBL/GenBank/DDBJ whole genome shotgun (WGS) entry which is preliminary data.</text>
</comment>
<keyword evidence="3" id="KW-1185">Reference proteome</keyword>
<keyword evidence="1" id="KW-0812">Transmembrane</keyword>
<name>A0AAX6E7C4_IRIPA</name>
<sequence length="83" mass="9793">MMIFGSTNSFGNLVFGNVATTLLFRFFRVLRMIICCLFGSVGLFRQNNVLWTLGFLRILSEWFCVFNSRVFREFFRIKIEFGV</sequence>
<organism evidence="2 3">
    <name type="scientific">Iris pallida</name>
    <name type="common">Sweet iris</name>
    <dbReference type="NCBI Taxonomy" id="29817"/>
    <lineage>
        <taxon>Eukaryota</taxon>
        <taxon>Viridiplantae</taxon>
        <taxon>Streptophyta</taxon>
        <taxon>Embryophyta</taxon>
        <taxon>Tracheophyta</taxon>
        <taxon>Spermatophyta</taxon>
        <taxon>Magnoliopsida</taxon>
        <taxon>Liliopsida</taxon>
        <taxon>Asparagales</taxon>
        <taxon>Iridaceae</taxon>
        <taxon>Iridoideae</taxon>
        <taxon>Irideae</taxon>
        <taxon>Iris</taxon>
    </lineage>
</organism>
<protein>
    <submittedName>
        <fullName evidence="2">Uncharacterized protein</fullName>
    </submittedName>
</protein>
<dbReference type="AlphaFoldDB" id="A0AAX6E7C4"/>
<proteinExistence type="predicted"/>